<dbReference type="GO" id="GO:0009401">
    <property type="term" value="P:phosphoenolpyruvate-dependent sugar phosphotransferase system"/>
    <property type="evidence" value="ECO:0007669"/>
    <property type="project" value="InterPro"/>
</dbReference>
<dbReference type="Proteomes" id="UP000295518">
    <property type="component" value="Unassembled WGS sequence"/>
</dbReference>
<reference evidence="3 4" key="1">
    <citation type="submission" date="2019-03" db="EMBL/GenBank/DDBJ databases">
        <title>Genomic Encyclopedia of Archaeal and Bacterial Type Strains, Phase II (KMG-II): from individual species to whole genera.</title>
        <authorList>
            <person name="Goeker M."/>
        </authorList>
    </citation>
    <scope>NUCLEOTIDE SEQUENCE [LARGE SCALE GENOMIC DNA]</scope>
    <source>
        <strain evidence="3 4">ATCC 700618</strain>
    </source>
</reference>
<evidence type="ECO:0000313" key="4">
    <source>
        <dbReference type="Proteomes" id="UP000295518"/>
    </source>
</evidence>
<dbReference type="EMBL" id="SNWN01000014">
    <property type="protein sequence ID" value="TDO19465.1"/>
    <property type="molecule type" value="Genomic_DNA"/>
</dbReference>
<keyword evidence="4" id="KW-1185">Reference proteome</keyword>
<keyword evidence="1" id="KW-0808">Transferase</keyword>
<accession>A0A4R6IEX3</accession>
<dbReference type="OrthoDB" id="350754at2"/>
<dbReference type="GO" id="GO:0047324">
    <property type="term" value="F:phosphoenolpyruvate-glycerone phosphotransferase activity"/>
    <property type="evidence" value="ECO:0007669"/>
    <property type="project" value="InterPro"/>
</dbReference>
<protein>
    <submittedName>
        <fullName evidence="3">Dihydroxyacetone kinase DhaKLM complex PTS-EIIA-like component DhaM</fullName>
    </submittedName>
</protein>
<organism evidence="3 4">
    <name type="scientific">Mycoplasma testudineum</name>
    <dbReference type="NCBI Taxonomy" id="244584"/>
    <lineage>
        <taxon>Bacteria</taxon>
        <taxon>Bacillati</taxon>
        <taxon>Mycoplasmatota</taxon>
        <taxon>Mollicutes</taxon>
        <taxon>Mycoplasmataceae</taxon>
        <taxon>Mycoplasma</taxon>
    </lineage>
</organism>
<dbReference type="PANTHER" id="PTHR38594">
    <property type="entry name" value="PEP-DEPENDENT DIHYDROXYACETONE KINASE, PHOSPHORYL DONOR SUBUNIT DHAM"/>
    <property type="match status" value="1"/>
</dbReference>
<proteinExistence type="predicted"/>
<name>A0A4R6IEX3_9MOLU</name>
<dbReference type="GO" id="GO:0019563">
    <property type="term" value="P:glycerol catabolic process"/>
    <property type="evidence" value="ECO:0007669"/>
    <property type="project" value="InterPro"/>
</dbReference>
<dbReference type="InterPro" id="IPR004701">
    <property type="entry name" value="PTS_EIIA_man-typ"/>
</dbReference>
<evidence type="ECO:0000256" key="1">
    <source>
        <dbReference type="ARBA" id="ARBA00022679"/>
    </source>
</evidence>
<dbReference type="InterPro" id="IPR036662">
    <property type="entry name" value="PTS_EIIA_man-typ_sf"/>
</dbReference>
<evidence type="ECO:0000313" key="3">
    <source>
        <dbReference type="EMBL" id="TDO19465.1"/>
    </source>
</evidence>
<dbReference type="AlphaFoldDB" id="A0A4R6IEX3"/>
<gene>
    <name evidence="3" type="ORF">EI74_0737</name>
</gene>
<evidence type="ECO:0000259" key="2">
    <source>
        <dbReference type="PROSITE" id="PS51096"/>
    </source>
</evidence>
<dbReference type="RefSeq" id="WP_094254886.1">
    <property type="nucleotide sequence ID" value="NZ_NNCE01000006.1"/>
</dbReference>
<dbReference type="Pfam" id="PF03610">
    <property type="entry name" value="EIIA-man"/>
    <property type="match status" value="1"/>
</dbReference>
<dbReference type="PANTHER" id="PTHR38594:SF1">
    <property type="entry name" value="PEP-DEPENDENT DIHYDROXYACETONE KINASE, PHOSPHORYL DONOR SUBUNIT DHAM"/>
    <property type="match status" value="1"/>
</dbReference>
<dbReference type="SUPFAM" id="SSF53062">
    <property type="entry name" value="PTS system fructose IIA component-like"/>
    <property type="match status" value="1"/>
</dbReference>
<dbReference type="GO" id="GO:0016020">
    <property type="term" value="C:membrane"/>
    <property type="evidence" value="ECO:0007669"/>
    <property type="project" value="InterPro"/>
</dbReference>
<dbReference type="Gene3D" id="3.40.50.510">
    <property type="entry name" value="Phosphotransferase system, mannose-type IIA component"/>
    <property type="match status" value="1"/>
</dbReference>
<feature type="domain" description="PTS EIIA type-4" evidence="2">
    <location>
        <begin position="1"/>
        <end position="123"/>
    </location>
</feature>
<dbReference type="InterPro" id="IPR039643">
    <property type="entry name" value="DhaM"/>
</dbReference>
<dbReference type="PROSITE" id="PS51096">
    <property type="entry name" value="PTS_EIIA_TYPE_4"/>
    <property type="match status" value="1"/>
</dbReference>
<keyword evidence="3" id="KW-0418">Kinase</keyword>
<sequence>MKLILISHHYNLVESIKEYIINMLPGIKADDIINASGLEDNSLGTDLEKISGFIQEIDSKIVLLPDIGSSVMQAEIAKEMFRDKEILVVKNAFLESAFAISAIMDDDITFEEILSKLQNVISK</sequence>
<comment type="caution">
    <text evidence="3">The sequence shown here is derived from an EMBL/GenBank/DDBJ whole genome shotgun (WGS) entry which is preliminary data.</text>
</comment>